<dbReference type="Pfam" id="PF00126">
    <property type="entry name" value="HTH_1"/>
    <property type="match status" value="1"/>
</dbReference>
<comment type="similarity">
    <text evidence="1">Belongs to the LysR transcriptional regulatory family.</text>
</comment>
<keyword evidence="4" id="KW-0804">Transcription</keyword>
<dbReference type="Gene3D" id="1.10.10.10">
    <property type="entry name" value="Winged helix-like DNA-binding domain superfamily/Winged helix DNA-binding domain"/>
    <property type="match status" value="1"/>
</dbReference>
<dbReference type="PANTHER" id="PTHR30346:SF28">
    <property type="entry name" value="HTH-TYPE TRANSCRIPTIONAL REGULATOR CYNR"/>
    <property type="match status" value="1"/>
</dbReference>
<dbReference type="RefSeq" id="WP_066056357.1">
    <property type="nucleotide sequence ID" value="NZ_JBHUNF010000003.1"/>
</dbReference>
<dbReference type="PROSITE" id="PS50931">
    <property type="entry name" value="HTH_LYSR"/>
    <property type="match status" value="1"/>
</dbReference>
<keyword evidence="2" id="KW-0805">Transcription regulation</keyword>
<evidence type="ECO:0000313" key="7">
    <source>
        <dbReference type="Proteomes" id="UP001597453"/>
    </source>
</evidence>
<dbReference type="EMBL" id="JBHUNF010000003">
    <property type="protein sequence ID" value="MFD2674686.1"/>
    <property type="molecule type" value="Genomic_DNA"/>
</dbReference>
<dbReference type="InterPro" id="IPR005119">
    <property type="entry name" value="LysR_subst-bd"/>
</dbReference>
<feature type="domain" description="HTH lysR-type" evidence="5">
    <location>
        <begin position="2"/>
        <end position="59"/>
    </location>
</feature>
<dbReference type="PANTHER" id="PTHR30346">
    <property type="entry name" value="TRANSCRIPTIONAL DUAL REGULATOR HCAR-RELATED"/>
    <property type="match status" value="1"/>
</dbReference>
<keyword evidence="7" id="KW-1185">Reference proteome</keyword>
<evidence type="ECO:0000256" key="2">
    <source>
        <dbReference type="ARBA" id="ARBA00023015"/>
    </source>
</evidence>
<evidence type="ECO:0000259" key="5">
    <source>
        <dbReference type="PROSITE" id="PS50931"/>
    </source>
</evidence>
<sequence>MLTIQQLRVLTAVADHGSLARAAEALNYGTPTMTHHLNALERELEVQLVERTPRGVRLTEMGNVVLQEAHGILGRAQHLHKSVAQLKDAGVATLRIGTFASSGSRLLPSAIRQLQSQFQVQVEVIEAEPTTVVSMLQRQEIHAGLIYDFADDPSFSATGLQLTHLQREPYQVLIAKNHPLAQRSQLDFTQLRDVSWICARHEDESPGRALQRACRGAGFIPKELIRTDDLLMIHGLVAAGLGMAVITESATVPQLEVTLRPAIQPLGERLVALASHPEHTPPAVHELARILTQLSAR</sequence>
<name>A0ABW5RHX4_9MICO</name>
<dbReference type="Pfam" id="PF03466">
    <property type="entry name" value="LysR_substrate"/>
    <property type="match status" value="1"/>
</dbReference>
<dbReference type="InterPro" id="IPR036388">
    <property type="entry name" value="WH-like_DNA-bd_sf"/>
</dbReference>
<dbReference type="InterPro" id="IPR000847">
    <property type="entry name" value="LysR_HTH_N"/>
</dbReference>
<evidence type="ECO:0000256" key="3">
    <source>
        <dbReference type="ARBA" id="ARBA00023125"/>
    </source>
</evidence>
<reference evidence="7" key="1">
    <citation type="journal article" date="2019" name="Int. J. Syst. Evol. Microbiol.">
        <title>The Global Catalogue of Microorganisms (GCM) 10K type strain sequencing project: providing services to taxonomists for standard genome sequencing and annotation.</title>
        <authorList>
            <consortium name="The Broad Institute Genomics Platform"/>
            <consortium name="The Broad Institute Genome Sequencing Center for Infectious Disease"/>
            <person name="Wu L."/>
            <person name="Ma J."/>
        </authorList>
    </citation>
    <scope>NUCLEOTIDE SEQUENCE [LARGE SCALE GENOMIC DNA]</scope>
    <source>
        <strain evidence="7">TISTR 1511</strain>
    </source>
</reference>
<proteinExistence type="inferred from homology"/>
<dbReference type="SUPFAM" id="SSF46785">
    <property type="entry name" value="Winged helix' DNA-binding domain"/>
    <property type="match status" value="1"/>
</dbReference>
<evidence type="ECO:0000313" key="6">
    <source>
        <dbReference type="EMBL" id="MFD2674686.1"/>
    </source>
</evidence>
<keyword evidence="3" id="KW-0238">DNA-binding</keyword>
<accession>A0ABW5RHX4</accession>
<dbReference type="InterPro" id="IPR036390">
    <property type="entry name" value="WH_DNA-bd_sf"/>
</dbReference>
<comment type="caution">
    <text evidence="6">The sequence shown here is derived from an EMBL/GenBank/DDBJ whole genome shotgun (WGS) entry which is preliminary data.</text>
</comment>
<protein>
    <submittedName>
        <fullName evidence="6">LysR family transcriptional regulator</fullName>
    </submittedName>
</protein>
<gene>
    <name evidence="6" type="ORF">ACFSUQ_05140</name>
</gene>
<dbReference type="SUPFAM" id="SSF53850">
    <property type="entry name" value="Periplasmic binding protein-like II"/>
    <property type="match status" value="1"/>
</dbReference>
<dbReference type="Gene3D" id="3.40.190.10">
    <property type="entry name" value="Periplasmic binding protein-like II"/>
    <property type="match status" value="2"/>
</dbReference>
<dbReference type="Proteomes" id="UP001597453">
    <property type="component" value="Unassembled WGS sequence"/>
</dbReference>
<evidence type="ECO:0000256" key="1">
    <source>
        <dbReference type="ARBA" id="ARBA00009437"/>
    </source>
</evidence>
<evidence type="ECO:0000256" key="4">
    <source>
        <dbReference type="ARBA" id="ARBA00023163"/>
    </source>
</evidence>
<organism evidence="6 7">
    <name type="scientific">Gulosibacter bifidus</name>
    <dbReference type="NCBI Taxonomy" id="272239"/>
    <lineage>
        <taxon>Bacteria</taxon>
        <taxon>Bacillati</taxon>
        <taxon>Actinomycetota</taxon>
        <taxon>Actinomycetes</taxon>
        <taxon>Micrococcales</taxon>
        <taxon>Microbacteriaceae</taxon>
        <taxon>Gulosibacter</taxon>
    </lineage>
</organism>